<dbReference type="Proteomes" id="UP000501690">
    <property type="component" value="Linkage Group LG10"/>
</dbReference>
<organism evidence="2 3">
    <name type="scientific">Vigna unguiculata</name>
    <name type="common">Cowpea</name>
    <dbReference type="NCBI Taxonomy" id="3917"/>
    <lineage>
        <taxon>Eukaryota</taxon>
        <taxon>Viridiplantae</taxon>
        <taxon>Streptophyta</taxon>
        <taxon>Embryophyta</taxon>
        <taxon>Tracheophyta</taxon>
        <taxon>Spermatophyta</taxon>
        <taxon>Magnoliopsida</taxon>
        <taxon>eudicotyledons</taxon>
        <taxon>Gunneridae</taxon>
        <taxon>Pentapetalae</taxon>
        <taxon>rosids</taxon>
        <taxon>fabids</taxon>
        <taxon>Fabales</taxon>
        <taxon>Fabaceae</taxon>
        <taxon>Papilionoideae</taxon>
        <taxon>50 kb inversion clade</taxon>
        <taxon>NPAAA clade</taxon>
        <taxon>indigoferoid/millettioid clade</taxon>
        <taxon>Phaseoleae</taxon>
        <taxon>Vigna</taxon>
    </lineage>
</organism>
<dbReference type="EMBL" id="CP039354">
    <property type="protein sequence ID" value="QCE11448.1"/>
    <property type="molecule type" value="Genomic_DNA"/>
</dbReference>
<accession>A0A4D6NDM3</accession>
<proteinExistence type="predicted"/>
<evidence type="ECO:0000313" key="3">
    <source>
        <dbReference type="Proteomes" id="UP000501690"/>
    </source>
</evidence>
<protein>
    <submittedName>
        <fullName evidence="2">Uncharacterized protein</fullName>
    </submittedName>
</protein>
<name>A0A4D6NDM3_VIGUN</name>
<evidence type="ECO:0000313" key="2">
    <source>
        <dbReference type="EMBL" id="QCE11448.1"/>
    </source>
</evidence>
<dbReference type="AlphaFoldDB" id="A0A4D6NDM3"/>
<gene>
    <name evidence="2" type="ORF">DEO72_LG10g2681</name>
</gene>
<reference evidence="2 3" key="1">
    <citation type="submission" date="2019-04" db="EMBL/GenBank/DDBJ databases">
        <title>An improved genome assembly and genetic linkage map for asparagus bean, Vigna unguiculata ssp. sesquipedialis.</title>
        <authorList>
            <person name="Xia Q."/>
            <person name="Zhang R."/>
            <person name="Dong Y."/>
        </authorList>
    </citation>
    <scope>NUCLEOTIDE SEQUENCE [LARGE SCALE GENOMIC DNA]</scope>
    <source>
        <tissue evidence="2">Leaf</tissue>
    </source>
</reference>
<evidence type="ECO:0000256" key="1">
    <source>
        <dbReference type="SAM" id="MobiDB-lite"/>
    </source>
</evidence>
<sequence>MKLFKHSMNDKLGGSDHSGSAEPEMMKQRFARFTKLLLDLQCSYNLKCHYQSLCNCIWPKLKVGTTKAREEGYVEKGNEGLLSVCDYIQEFAPIKRWHNCGGEIC</sequence>
<keyword evidence="3" id="KW-1185">Reference proteome</keyword>
<feature type="region of interest" description="Disordered" evidence="1">
    <location>
        <begin position="1"/>
        <end position="22"/>
    </location>
</feature>